<dbReference type="RefSeq" id="WP_174495693.1">
    <property type="nucleotide sequence ID" value="NZ_CADDWK010000004.1"/>
</dbReference>
<evidence type="ECO:0000256" key="4">
    <source>
        <dbReference type="ARBA" id="ARBA00023136"/>
    </source>
</evidence>
<evidence type="ECO:0000256" key="2">
    <source>
        <dbReference type="ARBA" id="ARBA00022692"/>
    </source>
</evidence>
<feature type="transmembrane region" description="Helical" evidence="5">
    <location>
        <begin position="264"/>
        <end position="282"/>
    </location>
</feature>
<feature type="transmembrane region" description="Helical" evidence="5">
    <location>
        <begin position="95"/>
        <end position="119"/>
    </location>
</feature>
<keyword evidence="4 5" id="KW-0472">Membrane</keyword>
<feature type="transmembrane region" description="Helical" evidence="5">
    <location>
        <begin position="56"/>
        <end position="74"/>
    </location>
</feature>
<keyword evidence="7" id="KW-1185">Reference proteome</keyword>
<comment type="caution">
    <text evidence="6">The sequence shown here is derived from an EMBL/GenBank/DDBJ whole genome shotgun (WGS) entry which is preliminary data.</text>
</comment>
<evidence type="ECO:0000256" key="1">
    <source>
        <dbReference type="ARBA" id="ARBA00004141"/>
    </source>
</evidence>
<keyword evidence="2 5" id="KW-0812">Transmembrane</keyword>
<dbReference type="CDD" id="cd16914">
    <property type="entry name" value="EcfT"/>
    <property type="match status" value="1"/>
</dbReference>
<protein>
    <submittedName>
        <fullName evidence="6">Energy-coupling factor transport system permease protein</fullName>
    </submittedName>
</protein>
<dbReference type="EMBL" id="JACHGH010000004">
    <property type="protein sequence ID" value="MBB6453199.1"/>
    <property type="molecule type" value="Genomic_DNA"/>
</dbReference>
<name>A0A841Q460_9BACI</name>
<dbReference type="Pfam" id="PF02361">
    <property type="entry name" value="CbiQ"/>
    <property type="match status" value="1"/>
</dbReference>
<accession>A0A841Q460</accession>
<dbReference type="AlphaFoldDB" id="A0A841Q460"/>
<evidence type="ECO:0000256" key="5">
    <source>
        <dbReference type="SAM" id="Phobius"/>
    </source>
</evidence>
<gene>
    <name evidence="6" type="ORF">HNQ94_001647</name>
</gene>
<dbReference type="Proteomes" id="UP000581688">
    <property type="component" value="Unassembled WGS sequence"/>
</dbReference>
<feature type="transmembrane region" description="Helical" evidence="5">
    <location>
        <begin position="125"/>
        <end position="146"/>
    </location>
</feature>
<proteinExistence type="predicted"/>
<evidence type="ECO:0000313" key="7">
    <source>
        <dbReference type="Proteomes" id="UP000581688"/>
    </source>
</evidence>
<keyword evidence="3 5" id="KW-1133">Transmembrane helix</keyword>
<dbReference type="InterPro" id="IPR003339">
    <property type="entry name" value="ABC/ECF_trnsptr_transmembrane"/>
</dbReference>
<comment type="subcellular location">
    <subcellularLocation>
        <location evidence="1">Membrane</location>
        <topology evidence="1">Multi-pass membrane protein</topology>
    </subcellularLocation>
</comment>
<reference evidence="6 7" key="1">
    <citation type="submission" date="2020-08" db="EMBL/GenBank/DDBJ databases">
        <title>Genomic Encyclopedia of Type Strains, Phase IV (KMG-IV): sequencing the most valuable type-strain genomes for metagenomic binning, comparative biology and taxonomic classification.</title>
        <authorList>
            <person name="Goeker M."/>
        </authorList>
    </citation>
    <scope>NUCLEOTIDE SEQUENCE [LARGE SCALE GENOMIC DNA]</scope>
    <source>
        <strain evidence="6 7">DSM 19612</strain>
    </source>
</reference>
<feature type="transmembrane region" description="Helical" evidence="5">
    <location>
        <begin position="12"/>
        <end position="44"/>
    </location>
</feature>
<feature type="transmembrane region" description="Helical" evidence="5">
    <location>
        <begin position="224"/>
        <end position="244"/>
    </location>
</feature>
<dbReference type="GO" id="GO:0005886">
    <property type="term" value="C:plasma membrane"/>
    <property type="evidence" value="ECO:0007669"/>
    <property type="project" value="UniProtKB-ARBA"/>
</dbReference>
<sequence>MVRGFRSFHPIILLLYYIFAIAGLMLYQHPIFLGLAAATILIINFMLDGGEQLKKWGWMIAIMSVLTLILTPLFNNRGNYILFYFFDRQVMLESVIQGVMIALTLLCIISLFLTFNIVITPDKFVFLFSKFLPQWALLIMLSMRFVPLLRKRLIEIGDVQQVKGLSVKCGPIRSRAKNGMLFLQILLTWSLEESIQTADSMTARGYGIGKRSKYQPFYMKKRDWVSLGFLLATGSFVAFGWWLGDGVLTLLPILEQVLLQGREWFYFILWFVFLAFPIWTEGKEMIKWRYFRHIS</sequence>
<organism evidence="6 7">
    <name type="scientific">Salirhabdus euzebyi</name>
    <dbReference type="NCBI Taxonomy" id="394506"/>
    <lineage>
        <taxon>Bacteria</taxon>
        <taxon>Bacillati</taxon>
        <taxon>Bacillota</taxon>
        <taxon>Bacilli</taxon>
        <taxon>Bacillales</taxon>
        <taxon>Bacillaceae</taxon>
        <taxon>Salirhabdus</taxon>
    </lineage>
</organism>
<evidence type="ECO:0000313" key="6">
    <source>
        <dbReference type="EMBL" id="MBB6453199.1"/>
    </source>
</evidence>
<evidence type="ECO:0000256" key="3">
    <source>
        <dbReference type="ARBA" id="ARBA00022989"/>
    </source>
</evidence>